<evidence type="ECO:0000256" key="3">
    <source>
        <dbReference type="ARBA" id="ARBA00004906"/>
    </source>
</evidence>
<dbReference type="PANTHER" id="PTHR13145:SF0">
    <property type="entry name" value="E3 UBIQUITIN-PROTEIN LIGASE MARCHF6"/>
    <property type="match status" value="1"/>
</dbReference>
<feature type="non-terminal residue" evidence="11">
    <location>
        <position position="223"/>
    </location>
</feature>
<keyword evidence="8 10" id="KW-1133">Transmembrane helix</keyword>
<evidence type="ECO:0000256" key="6">
    <source>
        <dbReference type="ARBA" id="ARBA00022692"/>
    </source>
</evidence>
<dbReference type="PANTHER" id="PTHR13145">
    <property type="entry name" value="SSM4 PROTEIN"/>
    <property type="match status" value="1"/>
</dbReference>
<evidence type="ECO:0000256" key="1">
    <source>
        <dbReference type="ARBA" id="ARBA00000900"/>
    </source>
</evidence>
<evidence type="ECO:0000256" key="7">
    <source>
        <dbReference type="ARBA" id="ARBA00022786"/>
    </source>
</evidence>
<accession>A0A4P9WQ86</accession>
<keyword evidence="5" id="KW-0808">Transferase</keyword>
<evidence type="ECO:0000313" key="11">
    <source>
        <dbReference type="EMBL" id="RKO95194.1"/>
    </source>
</evidence>
<feature type="transmembrane region" description="Helical" evidence="10">
    <location>
        <begin position="204"/>
        <end position="222"/>
    </location>
</feature>
<dbReference type="GO" id="GO:0036503">
    <property type="term" value="P:ERAD pathway"/>
    <property type="evidence" value="ECO:0007669"/>
    <property type="project" value="TreeGrafter"/>
</dbReference>
<keyword evidence="7" id="KW-0833">Ubl conjugation pathway</keyword>
<dbReference type="EC" id="2.3.2.27" evidence="4"/>
<keyword evidence="6 10" id="KW-0812">Transmembrane</keyword>
<evidence type="ECO:0000256" key="8">
    <source>
        <dbReference type="ARBA" id="ARBA00022989"/>
    </source>
</evidence>
<evidence type="ECO:0000256" key="4">
    <source>
        <dbReference type="ARBA" id="ARBA00012483"/>
    </source>
</evidence>
<feature type="transmembrane region" description="Helical" evidence="10">
    <location>
        <begin position="106"/>
        <end position="125"/>
    </location>
</feature>
<dbReference type="Proteomes" id="UP000268535">
    <property type="component" value="Unassembled WGS sequence"/>
</dbReference>
<keyword evidence="9 10" id="KW-0472">Membrane</keyword>
<evidence type="ECO:0000256" key="2">
    <source>
        <dbReference type="ARBA" id="ARBA00004141"/>
    </source>
</evidence>
<dbReference type="EMBL" id="ML012607">
    <property type="protein sequence ID" value="RKO95194.1"/>
    <property type="molecule type" value="Genomic_DNA"/>
</dbReference>
<sequence>MRDPNDPNFQPLNDVLQKPVLYQARRIVIGFLMYTVFVVVGFGGFVGLVSLLDYCVLSRLAFTAPVWPIAWFPGRVEMVPFDQIMFHAAMRVILRSVPLHRWFREWTAWHLAASSYCLGVVRFLLGREAADATDEPEHDDDPRRPRADGTLPYMQVPNHDHIDIRPKMKVILPLDVDDEIIPRFDETAAEAALNWTKLRRPLYFYWRLVGIVVWQWAAVVTIL</sequence>
<dbReference type="AlphaFoldDB" id="A0A4P9WQ86"/>
<dbReference type="GO" id="GO:0005789">
    <property type="term" value="C:endoplasmic reticulum membrane"/>
    <property type="evidence" value="ECO:0007669"/>
    <property type="project" value="TreeGrafter"/>
</dbReference>
<feature type="transmembrane region" description="Helical" evidence="10">
    <location>
        <begin position="27"/>
        <end position="52"/>
    </location>
</feature>
<comment type="catalytic activity">
    <reaction evidence="1">
        <text>S-ubiquitinyl-[E2 ubiquitin-conjugating enzyme]-L-cysteine + [acceptor protein]-L-lysine = [E2 ubiquitin-conjugating enzyme]-L-cysteine + N(6)-ubiquitinyl-[acceptor protein]-L-lysine.</text>
        <dbReference type="EC" id="2.3.2.27"/>
    </reaction>
</comment>
<protein>
    <recommendedName>
        <fullName evidence="4">RING-type E3 ubiquitin transferase</fullName>
        <ecNumber evidence="4">2.3.2.27</ecNumber>
    </recommendedName>
</protein>
<evidence type="ECO:0000256" key="10">
    <source>
        <dbReference type="SAM" id="Phobius"/>
    </source>
</evidence>
<evidence type="ECO:0000256" key="5">
    <source>
        <dbReference type="ARBA" id="ARBA00022679"/>
    </source>
</evidence>
<organism evidence="11 12">
    <name type="scientific">Caulochytrium protostelioides</name>
    <dbReference type="NCBI Taxonomy" id="1555241"/>
    <lineage>
        <taxon>Eukaryota</taxon>
        <taxon>Fungi</taxon>
        <taxon>Fungi incertae sedis</taxon>
        <taxon>Chytridiomycota</taxon>
        <taxon>Chytridiomycota incertae sedis</taxon>
        <taxon>Chytridiomycetes</taxon>
        <taxon>Caulochytriales</taxon>
        <taxon>Caulochytriaceae</taxon>
        <taxon>Caulochytrium</taxon>
    </lineage>
</organism>
<name>A0A4P9WQ86_9FUNG</name>
<evidence type="ECO:0000256" key="9">
    <source>
        <dbReference type="ARBA" id="ARBA00023136"/>
    </source>
</evidence>
<evidence type="ECO:0000313" key="12">
    <source>
        <dbReference type="Proteomes" id="UP000268535"/>
    </source>
</evidence>
<comment type="pathway">
    <text evidence="3">Protein modification; protein ubiquitination.</text>
</comment>
<reference evidence="12" key="1">
    <citation type="journal article" date="2018" name="Nat. Microbiol.">
        <title>Leveraging single-cell genomics to expand the fungal tree of life.</title>
        <authorList>
            <person name="Ahrendt S.R."/>
            <person name="Quandt C.A."/>
            <person name="Ciobanu D."/>
            <person name="Clum A."/>
            <person name="Salamov A."/>
            <person name="Andreopoulos B."/>
            <person name="Cheng J.F."/>
            <person name="Woyke T."/>
            <person name="Pelin A."/>
            <person name="Henrissat B."/>
            <person name="Reynolds N.K."/>
            <person name="Benny G.L."/>
            <person name="Smith M.E."/>
            <person name="James T.Y."/>
            <person name="Grigoriev I.V."/>
        </authorList>
    </citation>
    <scope>NUCLEOTIDE SEQUENCE [LARGE SCALE GENOMIC DNA]</scope>
    <source>
        <strain evidence="12">ATCC 52028</strain>
    </source>
</reference>
<dbReference type="GO" id="GO:0061630">
    <property type="term" value="F:ubiquitin protein ligase activity"/>
    <property type="evidence" value="ECO:0007669"/>
    <property type="project" value="UniProtKB-EC"/>
</dbReference>
<gene>
    <name evidence="11" type="ORF">CAUPRSCDRAFT_13081</name>
</gene>
<comment type="subcellular location">
    <subcellularLocation>
        <location evidence="2">Membrane</location>
        <topology evidence="2">Multi-pass membrane protein</topology>
    </subcellularLocation>
</comment>
<proteinExistence type="predicted"/>